<keyword evidence="3" id="KW-1185">Reference proteome</keyword>
<evidence type="ECO:0000256" key="1">
    <source>
        <dbReference type="SAM" id="MobiDB-lite"/>
    </source>
</evidence>
<accession>A0ABD1L7A1</accession>
<comment type="caution">
    <text evidence="2">The sequence shown here is derived from an EMBL/GenBank/DDBJ whole genome shotgun (WGS) entry which is preliminary data.</text>
</comment>
<feature type="region of interest" description="Disordered" evidence="1">
    <location>
        <begin position="1"/>
        <end position="24"/>
    </location>
</feature>
<dbReference type="AlphaFoldDB" id="A0ABD1L7A1"/>
<proteinExistence type="predicted"/>
<organism evidence="2 3">
    <name type="scientific">Flemingia macrophylla</name>
    <dbReference type="NCBI Taxonomy" id="520843"/>
    <lineage>
        <taxon>Eukaryota</taxon>
        <taxon>Viridiplantae</taxon>
        <taxon>Streptophyta</taxon>
        <taxon>Embryophyta</taxon>
        <taxon>Tracheophyta</taxon>
        <taxon>Spermatophyta</taxon>
        <taxon>Magnoliopsida</taxon>
        <taxon>eudicotyledons</taxon>
        <taxon>Gunneridae</taxon>
        <taxon>Pentapetalae</taxon>
        <taxon>rosids</taxon>
        <taxon>fabids</taxon>
        <taxon>Fabales</taxon>
        <taxon>Fabaceae</taxon>
        <taxon>Papilionoideae</taxon>
        <taxon>50 kb inversion clade</taxon>
        <taxon>NPAAA clade</taxon>
        <taxon>indigoferoid/millettioid clade</taxon>
        <taxon>Phaseoleae</taxon>
        <taxon>Flemingia</taxon>
    </lineage>
</organism>
<sequence length="232" mass="25413">MASSMTRGASKRGRSTISISEPAFGRESTALKAASKEESDKDRHLAPIVELPSDEDIDLPSALVYGVPQTEPISAYHISLGLLFQGYSLLLNRQHCLEQRLDYLCQFLRASDQTIDSSDDEVLVPHGAPKRVPYDKCSNAGESSRKEVSGTVDVEDDMVGGEDLPSDVVLSFLGFIGVLDRFGGLQLPLLHLFDRSAICSLVNRSTDEGVDPSIQVPSDCFLDGCLVFWRYK</sequence>
<gene>
    <name evidence="2" type="ORF">Fmac_028359</name>
</gene>
<name>A0ABD1L7A1_9FABA</name>
<evidence type="ECO:0000313" key="2">
    <source>
        <dbReference type="EMBL" id="KAL2319390.1"/>
    </source>
</evidence>
<dbReference type="EMBL" id="JBGMDY010000010">
    <property type="protein sequence ID" value="KAL2319390.1"/>
    <property type="molecule type" value="Genomic_DNA"/>
</dbReference>
<evidence type="ECO:0000313" key="3">
    <source>
        <dbReference type="Proteomes" id="UP001603857"/>
    </source>
</evidence>
<protein>
    <submittedName>
        <fullName evidence="2">Uncharacterized protein</fullName>
    </submittedName>
</protein>
<reference evidence="2 3" key="1">
    <citation type="submission" date="2024-08" db="EMBL/GenBank/DDBJ databases">
        <title>Insights into the chromosomal genome structure of Flemingia macrophylla.</title>
        <authorList>
            <person name="Ding Y."/>
            <person name="Zhao Y."/>
            <person name="Bi W."/>
            <person name="Wu M."/>
            <person name="Zhao G."/>
            <person name="Gong Y."/>
            <person name="Li W."/>
            <person name="Zhang P."/>
        </authorList>
    </citation>
    <scope>NUCLEOTIDE SEQUENCE [LARGE SCALE GENOMIC DNA]</scope>
    <source>
        <strain evidence="2">DYQJB</strain>
        <tissue evidence="2">Leaf</tissue>
    </source>
</reference>
<dbReference type="Proteomes" id="UP001603857">
    <property type="component" value="Unassembled WGS sequence"/>
</dbReference>